<feature type="transmembrane region" description="Helical" evidence="7">
    <location>
        <begin position="416"/>
        <end position="437"/>
    </location>
</feature>
<evidence type="ECO:0000256" key="6">
    <source>
        <dbReference type="ARBA" id="ARBA00023136"/>
    </source>
</evidence>
<comment type="similarity">
    <text evidence="2">Belongs to the resistance-nodulation-cell division (RND) (TC 2.A.6) family. MmpL subfamily.</text>
</comment>
<feature type="transmembrane region" description="Helical" evidence="7">
    <location>
        <begin position="626"/>
        <end position="644"/>
    </location>
</feature>
<evidence type="ECO:0000256" key="4">
    <source>
        <dbReference type="ARBA" id="ARBA00022692"/>
    </source>
</evidence>
<feature type="transmembrane region" description="Helical" evidence="7">
    <location>
        <begin position="651"/>
        <end position="668"/>
    </location>
</feature>
<evidence type="ECO:0000259" key="8">
    <source>
        <dbReference type="PROSITE" id="PS50156"/>
    </source>
</evidence>
<dbReference type="KEGG" id="doa:AXF15_01295"/>
<evidence type="ECO:0000256" key="5">
    <source>
        <dbReference type="ARBA" id="ARBA00022989"/>
    </source>
</evidence>
<feature type="transmembrane region" description="Helical" evidence="7">
    <location>
        <begin position="256"/>
        <end position="278"/>
    </location>
</feature>
<evidence type="ECO:0000313" key="10">
    <source>
        <dbReference type="Proteomes" id="UP000063964"/>
    </source>
</evidence>
<accession>A0A0X8JNZ0</accession>
<feature type="transmembrane region" description="Helical" evidence="7">
    <location>
        <begin position="716"/>
        <end position="738"/>
    </location>
</feature>
<dbReference type="EMBL" id="CP014230">
    <property type="protein sequence ID" value="AMD91888.1"/>
    <property type="molecule type" value="Genomic_DNA"/>
</dbReference>
<comment type="subcellular location">
    <subcellularLocation>
        <location evidence="1">Cell membrane</location>
        <topology evidence="1">Multi-pass membrane protein</topology>
    </subcellularLocation>
</comment>
<dbReference type="RefSeq" id="WP_066602269.1">
    <property type="nucleotide sequence ID" value="NZ_CP014230.1"/>
</dbReference>
<dbReference type="Gene3D" id="1.20.1640.10">
    <property type="entry name" value="Multidrug efflux transporter AcrB transmembrane domain"/>
    <property type="match status" value="2"/>
</dbReference>
<feature type="domain" description="SSD" evidence="8">
    <location>
        <begin position="259"/>
        <end position="382"/>
    </location>
</feature>
<dbReference type="GO" id="GO:0005886">
    <property type="term" value="C:plasma membrane"/>
    <property type="evidence" value="ECO:0007669"/>
    <property type="project" value="UniProtKB-SubCell"/>
</dbReference>
<dbReference type="InterPro" id="IPR000731">
    <property type="entry name" value="SSD"/>
</dbReference>
<evidence type="ECO:0000256" key="2">
    <source>
        <dbReference type="ARBA" id="ARBA00010157"/>
    </source>
</evidence>
<sequence length="788" mass="87005">MLPLTRINMFFRRLGQAVVRLRWPVIILFALLAGVCAGGLRLVEAETDQDSWFMEDDELLAAKKRMENIFGNEDFCAALLTAEDVFRPEILRAIRKLGRELKEGVPYAEEVVSLTDLEFTQGVEGGIEITQLVPENIPEDRAALEALRARAMSRISLKNRMVSEDSTQTWLILRLKRLPKAEANKEAPVMVAGRAFNRIIHQPEYALLSPKGAGLPVVFVDKLDFFNQETPRLFSFSLLVTALILGVFLRSLRGVLFPILSAGGVLIAIFGMQGFLGIRTDPSAIFMPVFLTLAVSVGYSIHMFNHFALAFAQTGRRVQAVVMALEETGWPLLFSALTTVAALLSFAFIPLRPIRWVGLTSAALVGLACLAALILLPALLSFGRDRAVSGDGARKLLPRTGRLTQRLMGRLARASLFMSRASLYLLPAIVLVCAWGLTRVEVSFDILKSFGRRVPYVNRIYEVGQSKVGSIYSYSLALEFDQPGAAKEPENLKKFEELIAGIDELRLTKKTTSILQILKDLNQVLHEGDPAWYVLPESRDMAAQLLLLYENAGGLETEKWIDYDYQRLKVMVEMGDYNSGEAARELRWIEDRARELFPGAHVALTGAISQYTVAQDYVSYGQIKSLGAAFAVVTVLMMIVFGSLRLGLISMIPNIAPALAVGGIMGFADIPLDIISVTIMPMLLGLAVDDTIHFINHCQLEFERYGNYAESCRRTFLAVGGALFMTTVILTLNFAVYMVSVVKFFFHMGILVGAGLLAALLADYFVTPALIIRTKAFGPERPGPASQG</sequence>
<dbReference type="PROSITE" id="PS50156">
    <property type="entry name" value="SSD"/>
    <property type="match status" value="1"/>
</dbReference>
<feature type="transmembrane region" description="Helical" evidence="7">
    <location>
        <begin position="744"/>
        <end position="766"/>
    </location>
</feature>
<feature type="transmembrane region" description="Helical" evidence="7">
    <location>
        <begin position="284"/>
        <end position="309"/>
    </location>
</feature>
<dbReference type="InterPro" id="IPR050545">
    <property type="entry name" value="Mycobact_MmpL"/>
</dbReference>
<dbReference type="PANTHER" id="PTHR33406">
    <property type="entry name" value="MEMBRANE PROTEIN MJ1562-RELATED"/>
    <property type="match status" value="1"/>
</dbReference>
<dbReference type="STRING" id="888061.AXF15_01295"/>
<evidence type="ECO:0000256" key="1">
    <source>
        <dbReference type="ARBA" id="ARBA00004651"/>
    </source>
</evidence>
<name>A0A0X8JNZ0_9BACT</name>
<dbReference type="OrthoDB" id="9794724at2"/>
<dbReference type="InterPro" id="IPR004869">
    <property type="entry name" value="MMPL_dom"/>
</dbReference>
<keyword evidence="4 7" id="KW-0812">Transmembrane</keyword>
<reference evidence="10" key="1">
    <citation type="submission" date="2016-02" db="EMBL/GenBank/DDBJ databases">
        <authorList>
            <person name="Holder M.E."/>
            <person name="Ajami N.J."/>
            <person name="Petrosino J.F."/>
        </authorList>
    </citation>
    <scope>NUCLEOTIDE SEQUENCE [LARGE SCALE GENOMIC DNA]</scope>
    <source>
        <strain evidence="10">DSM 12838</strain>
    </source>
</reference>
<gene>
    <name evidence="9" type="ORF">AXF15_01295</name>
</gene>
<proteinExistence type="inferred from homology"/>
<evidence type="ECO:0000256" key="3">
    <source>
        <dbReference type="ARBA" id="ARBA00022475"/>
    </source>
</evidence>
<keyword evidence="5 7" id="KW-1133">Transmembrane helix</keyword>
<protein>
    <recommendedName>
        <fullName evidence="8">SSD domain-containing protein</fullName>
    </recommendedName>
</protein>
<dbReference type="SUPFAM" id="SSF82866">
    <property type="entry name" value="Multidrug efflux transporter AcrB transmembrane domain"/>
    <property type="match status" value="2"/>
</dbReference>
<feature type="transmembrane region" description="Helical" evidence="7">
    <location>
        <begin position="330"/>
        <end position="350"/>
    </location>
</feature>
<organism evidence="9 10">
    <name type="scientific">Desulfomicrobium orale DSM 12838</name>
    <dbReference type="NCBI Taxonomy" id="888061"/>
    <lineage>
        <taxon>Bacteria</taxon>
        <taxon>Pseudomonadati</taxon>
        <taxon>Thermodesulfobacteriota</taxon>
        <taxon>Desulfovibrionia</taxon>
        <taxon>Desulfovibrionales</taxon>
        <taxon>Desulfomicrobiaceae</taxon>
        <taxon>Desulfomicrobium</taxon>
    </lineage>
</organism>
<feature type="transmembrane region" description="Helical" evidence="7">
    <location>
        <begin position="356"/>
        <end position="380"/>
    </location>
</feature>
<dbReference type="Proteomes" id="UP000063964">
    <property type="component" value="Chromosome"/>
</dbReference>
<keyword evidence="3" id="KW-1003">Cell membrane</keyword>
<dbReference type="AlphaFoldDB" id="A0A0X8JNZ0"/>
<evidence type="ECO:0000256" key="7">
    <source>
        <dbReference type="SAM" id="Phobius"/>
    </source>
</evidence>
<dbReference type="Pfam" id="PF03176">
    <property type="entry name" value="MMPL"/>
    <property type="match status" value="2"/>
</dbReference>
<keyword evidence="6 7" id="KW-0472">Membrane</keyword>
<evidence type="ECO:0000313" key="9">
    <source>
        <dbReference type="EMBL" id="AMD91888.1"/>
    </source>
</evidence>
<keyword evidence="10" id="KW-1185">Reference proteome</keyword>
<feature type="transmembrane region" description="Helical" evidence="7">
    <location>
        <begin position="233"/>
        <end position="249"/>
    </location>
</feature>
<dbReference type="PANTHER" id="PTHR33406:SF6">
    <property type="entry name" value="MEMBRANE PROTEIN YDGH-RELATED"/>
    <property type="match status" value="1"/>
</dbReference>